<dbReference type="Proteomes" id="UP001497444">
    <property type="component" value="Chromosome 10"/>
</dbReference>
<name>A0ABP0VSL1_9BRYO</name>
<dbReference type="EMBL" id="OZ020105">
    <property type="protein sequence ID" value="CAK9257452.1"/>
    <property type="molecule type" value="Genomic_DNA"/>
</dbReference>
<reference evidence="1" key="1">
    <citation type="submission" date="2024-02" db="EMBL/GenBank/DDBJ databases">
        <authorList>
            <consortium name="ELIXIR-Norway"/>
            <consortium name="Elixir Norway"/>
        </authorList>
    </citation>
    <scope>NUCLEOTIDE SEQUENCE</scope>
</reference>
<sequence>MCSNALLCSLNQAFISGGPGNNNTRRQEQVLSVAKHARDGFSTNRTLGFCLPQGRCSRLSSSVPSFFGGSKACERGNCDRGLVAITRAGDGDTLWVTAVSAVALTISLAAAAGFGGFLLSKAIENEALAESSEIEKLKEQGLWKEELEPTDFENQVVNSRSKKRPVREE</sequence>
<accession>A0ABP0VSL1</accession>
<proteinExistence type="predicted"/>
<protein>
    <submittedName>
        <fullName evidence="1">Uncharacterized protein</fullName>
    </submittedName>
</protein>
<evidence type="ECO:0000313" key="2">
    <source>
        <dbReference type="Proteomes" id="UP001497444"/>
    </source>
</evidence>
<evidence type="ECO:0000313" key="1">
    <source>
        <dbReference type="EMBL" id="CAK9257452.1"/>
    </source>
</evidence>
<gene>
    <name evidence="1" type="ORF">CSSPJE1EN1_LOCUS2930</name>
</gene>
<keyword evidence="2" id="KW-1185">Reference proteome</keyword>
<organism evidence="1 2">
    <name type="scientific">Sphagnum jensenii</name>
    <dbReference type="NCBI Taxonomy" id="128206"/>
    <lineage>
        <taxon>Eukaryota</taxon>
        <taxon>Viridiplantae</taxon>
        <taxon>Streptophyta</taxon>
        <taxon>Embryophyta</taxon>
        <taxon>Bryophyta</taxon>
        <taxon>Sphagnophytina</taxon>
        <taxon>Sphagnopsida</taxon>
        <taxon>Sphagnales</taxon>
        <taxon>Sphagnaceae</taxon>
        <taxon>Sphagnum</taxon>
    </lineage>
</organism>